<dbReference type="RefSeq" id="XP_007419439.1">
    <property type="nucleotide sequence ID" value="XM_007419377.1"/>
</dbReference>
<keyword evidence="2" id="KW-1185">Reference proteome</keyword>
<dbReference type="HOGENOM" id="CLU_976879_0_0_1"/>
<dbReference type="InParanoid" id="F4SDI6"/>
<organism evidence="2">
    <name type="scientific">Melampsora larici-populina (strain 98AG31 / pathotype 3-4-7)</name>
    <name type="common">Poplar leaf rust fungus</name>
    <dbReference type="NCBI Taxonomy" id="747676"/>
    <lineage>
        <taxon>Eukaryota</taxon>
        <taxon>Fungi</taxon>
        <taxon>Dikarya</taxon>
        <taxon>Basidiomycota</taxon>
        <taxon>Pucciniomycotina</taxon>
        <taxon>Pucciniomycetes</taxon>
        <taxon>Pucciniales</taxon>
        <taxon>Melampsoraceae</taxon>
        <taxon>Melampsora</taxon>
    </lineage>
</organism>
<evidence type="ECO:0000313" key="2">
    <source>
        <dbReference type="Proteomes" id="UP000001072"/>
    </source>
</evidence>
<accession>F4SDI6</accession>
<name>F4SDI6_MELLP</name>
<evidence type="ECO:0000313" key="1">
    <source>
        <dbReference type="EMBL" id="EGF97291.1"/>
    </source>
</evidence>
<reference evidence="2" key="1">
    <citation type="journal article" date="2011" name="Proc. Natl. Acad. Sci. U.S.A.">
        <title>Obligate biotrophy features unraveled by the genomic analysis of rust fungi.</title>
        <authorList>
            <person name="Duplessis S."/>
            <person name="Cuomo C.A."/>
            <person name="Lin Y.-C."/>
            <person name="Aerts A."/>
            <person name="Tisserant E."/>
            <person name="Veneault-Fourrey C."/>
            <person name="Joly D.L."/>
            <person name="Hacquard S."/>
            <person name="Amselem J."/>
            <person name="Cantarel B.L."/>
            <person name="Chiu R."/>
            <person name="Coutinho P.M."/>
            <person name="Feau N."/>
            <person name="Field M."/>
            <person name="Frey P."/>
            <person name="Gelhaye E."/>
            <person name="Goldberg J."/>
            <person name="Grabherr M.G."/>
            <person name="Kodira C.D."/>
            <person name="Kohler A."/>
            <person name="Kuees U."/>
            <person name="Lindquist E.A."/>
            <person name="Lucas S.M."/>
            <person name="Mago R."/>
            <person name="Mauceli E."/>
            <person name="Morin E."/>
            <person name="Murat C."/>
            <person name="Pangilinan J.L."/>
            <person name="Park R."/>
            <person name="Pearson M."/>
            <person name="Quesneville H."/>
            <person name="Rouhier N."/>
            <person name="Sakthikumar S."/>
            <person name="Salamov A.A."/>
            <person name="Schmutz J."/>
            <person name="Selles B."/>
            <person name="Shapiro H."/>
            <person name="Tanguay P."/>
            <person name="Tuskan G.A."/>
            <person name="Henrissat B."/>
            <person name="Van de Peer Y."/>
            <person name="Rouze P."/>
            <person name="Ellis J.G."/>
            <person name="Dodds P.N."/>
            <person name="Schein J.E."/>
            <person name="Zhong S."/>
            <person name="Hamelin R.C."/>
            <person name="Grigoriev I.V."/>
            <person name="Szabo L.J."/>
            <person name="Martin F."/>
        </authorList>
    </citation>
    <scope>NUCLEOTIDE SEQUENCE [LARGE SCALE GENOMIC DNA]</scope>
    <source>
        <strain evidence="2">98AG31 / pathotype 3-4-7</strain>
    </source>
</reference>
<dbReference type="AlphaFoldDB" id="F4SDI6"/>
<dbReference type="VEuPathDB" id="FungiDB:MELLADRAFT_114450"/>
<proteinExistence type="predicted"/>
<dbReference type="GeneID" id="18925348"/>
<sequence length="285" mass="32204">MDELAHRYQVAEHEILHKLLNPRKNGHREMQVTRIMNAIQQEGMALNTFLLSVNQPLCTWPPHHPSFYSGLLVKTQNVLHFLEHQNLNVFNFLFCLLTPKHHTLRPHREVWQGNGAHSYLVCRVLDSIRNFLIHAGNGHVWEDYIQAQIRDSQLTYCVMFDLAGAIPCNRVSTRHYVGTGETAHRVDLFLRIIFGVNKGGTGSYHGVLGSLLLALGFDPKENYCARDVSLGIVMDIDSALSPAAAEEEREMVIAQITDAIVAQGMTLQQFIRIVNPSVCTDFVEP</sequence>
<protein>
    <submittedName>
        <fullName evidence="1">Uncharacterized protein</fullName>
    </submittedName>
</protein>
<gene>
    <name evidence="1" type="ORF">MELLADRAFT_114450</name>
</gene>
<dbReference type="KEGG" id="mlr:MELLADRAFT_114450"/>
<dbReference type="EMBL" id="GL883260">
    <property type="protein sequence ID" value="EGF97291.1"/>
    <property type="molecule type" value="Genomic_DNA"/>
</dbReference>
<dbReference type="Proteomes" id="UP000001072">
    <property type="component" value="Unassembled WGS sequence"/>
</dbReference>